<evidence type="ECO:0000313" key="8">
    <source>
        <dbReference type="EMBL" id="HIX81004.1"/>
    </source>
</evidence>
<reference evidence="8" key="2">
    <citation type="submission" date="2021-04" db="EMBL/GenBank/DDBJ databases">
        <authorList>
            <person name="Gilroy R."/>
        </authorList>
    </citation>
    <scope>NUCLEOTIDE SEQUENCE</scope>
    <source>
        <strain evidence="8">ChiGjej1B1-14440</strain>
    </source>
</reference>
<feature type="transmembrane region" description="Helical" evidence="7">
    <location>
        <begin position="30"/>
        <end position="52"/>
    </location>
</feature>
<reference evidence="8" key="1">
    <citation type="journal article" date="2021" name="PeerJ">
        <title>Extensive microbial diversity within the chicken gut microbiome revealed by metagenomics and culture.</title>
        <authorList>
            <person name="Gilroy R."/>
            <person name="Ravi A."/>
            <person name="Getino M."/>
            <person name="Pursley I."/>
            <person name="Horton D.L."/>
            <person name="Alikhan N.F."/>
            <person name="Baker D."/>
            <person name="Gharbi K."/>
            <person name="Hall N."/>
            <person name="Watson M."/>
            <person name="Adriaenssens E.M."/>
            <person name="Foster-Nyarko E."/>
            <person name="Jarju S."/>
            <person name="Secka A."/>
            <person name="Antonio M."/>
            <person name="Oren A."/>
            <person name="Chaudhuri R.R."/>
            <person name="La Ragione R."/>
            <person name="Hildebrand F."/>
            <person name="Pallen M.J."/>
        </authorList>
    </citation>
    <scope>NUCLEOTIDE SEQUENCE</scope>
    <source>
        <strain evidence="8">ChiGjej1B1-14440</strain>
    </source>
</reference>
<dbReference type="EMBL" id="DXET01000082">
    <property type="protein sequence ID" value="HIX81004.1"/>
    <property type="molecule type" value="Genomic_DNA"/>
</dbReference>
<dbReference type="Proteomes" id="UP000886724">
    <property type="component" value="Unassembled WGS sequence"/>
</dbReference>
<feature type="transmembrane region" description="Helical" evidence="7">
    <location>
        <begin position="237"/>
        <end position="261"/>
    </location>
</feature>
<dbReference type="SUPFAM" id="SSF118215">
    <property type="entry name" value="Proton glutamate symport protein"/>
    <property type="match status" value="1"/>
</dbReference>
<feature type="transmembrane region" description="Helical" evidence="7">
    <location>
        <begin position="370"/>
        <end position="390"/>
    </location>
</feature>
<feature type="transmembrane region" description="Helical" evidence="7">
    <location>
        <begin position="158"/>
        <end position="177"/>
    </location>
</feature>
<feature type="transmembrane region" description="Helical" evidence="7">
    <location>
        <begin position="273"/>
        <end position="294"/>
    </location>
</feature>
<evidence type="ECO:0000256" key="4">
    <source>
        <dbReference type="ARBA" id="ARBA00022692"/>
    </source>
</evidence>
<comment type="caution">
    <text evidence="8">The sequence shown here is derived from an EMBL/GenBank/DDBJ whole genome shotgun (WGS) entry which is preliminary data.</text>
</comment>
<proteinExistence type="predicted"/>
<dbReference type="InterPro" id="IPR036458">
    <property type="entry name" value="Na:dicarbo_symporter_sf"/>
</dbReference>
<keyword evidence="4 7" id="KW-0812">Transmembrane</keyword>
<dbReference type="GO" id="GO:0015293">
    <property type="term" value="F:symporter activity"/>
    <property type="evidence" value="ECO:0007669"/>
    <property type="project" value="UniProtKB-KW"/>
</dbReference>
<keyword evidence="2" id="KW-0813">Transport</keyword>
<feature type="transmembrane region" description="Helical" evidence="7">
    <location>
        <begin position="58"/>
        <end position="79"/>
    </location>
</feature>
<evidence type="ECO:0000256" key="1">
    <source>
        <dbReference type="ARBA" id="ARBA00004651"/>
    </source>
</evidence>
<feature type="transmembrane region" description="Helical" evidence="7">
    <location>
        <begin position="347"/>
        <end position="364"/>
    </location>
</feature>
<feature type="transmembrane region" description="Helical" evidence="7">
    <location>
        <begin position="205"/>
        <end position="225"/>
    </location>
</feature>
<evidence type="ECO:0000256" key="7">
    <source>
        <dbReference type="SAM" id="Phobius"/>
    </source>
</evidence>
<dbReference type="GO" id="GO:0005886">
    <property type="term" value="C:plasma membrane"/>
    <property type="evidence" value="ECO:0007669"/>
    <property type="project" value="UniProtKB-SubCell"/>
</dbReference>
<comment type="subcellular location">
    <subcellularLocation>
        <location evidence="1">Cell membrane</location>
        <topology evidence="1">Multi-pass membrane protein</topology>
    </subcellularLocation>
</comment>
<gene>
    <name evidence="8" type="ORF">H9980_03390</name>
</gene>
<keyword evidence="3" id="KW-1003">Cell membrane</keyword>
<keyword evidence="6 7" id="KW-0472">Membrane</keyword>
<feature type="transmembrane region" description="Helical" evidence="7">
    <location>
        <begin position="6"/>
        <end position="23"/>
    </location>
</feature>
<evidence type="ECO:0000313" key="9">
    <source>
        <dbReference type="Proteomes" id="UP000886724"/>
    </source>
</evidence>
<keyword evidence="5 7" id="KW-1133">Transmembrane helix</keyword>
<evidence type="ECO:0000256" key="5">
    <source>
        <dbReference type="ARBA" id="ARBA00022989"/>
    </source>
</evidence>
<dbReference type="InterPro" id="IPR001991">
    <property type="entry name" value="Na-dicarboxylate_symporter"/>
</dbReference>
<dbReference type="PANTHER" id="PTHR42865">
    <property type="entry name" value="PROTON/GLUTAMATE-ASPARTATE SYMPORTER"/>
    <property type="match status" value="1"/>
</dbReference>
<dbReference type="PRINTS" id="PR00173">
    <property type="entry name" value="EDTRNSPORT"/>
</dbReference>
<organism evidence="8 9">
    <name type="scientific">Candidatus Erysipelatoclostridium merdavium</name>
    <dbReference type="NCBI Taxonomy" id="2838566"/>
    <lineage>
        <taxon>Bacteria</taxon>
        <taxon>Bacillati</taxon>
        <taxon>Bacillota</taxon>
        <taxon>Erysipelotrichia</taxon>
        <taxon>Erysipelotrichales</taxon>
        <taxon>Erysipelotrichales incertae sedis</taxon>
    </lineage>
</organism>
<dbReference type="Pfam" id="PF00375">
    <property type="entry name" value="SDF"/>
    <property type="match status" value="1"/>
</dbReference>
<sequence>MNILELGALLLAGVFFIIIYYMDKVKKFDFSILTILGLVFGIIVGIVFKGYYRYLEAIGNIYSNLILATVIPLLFFSIISSITDLDSSIRLKKIGAKTIFFLLLNTFLAAVITLILAVVSNVGSGINYQLANNYEAVNVPDFIDTIVNLFPKNLADSWVNGEVVLIVVFCIIIAIAYNKAATNSQKEILLFKKFIDAGNAVMKEVINFVISFTPYAVLALIARAVSKSTIVELIPLVSVMFLAYLICLIQIFGVSSLLLKIAGLKPLTFFKGIWPAGIVAFTSQSSIGTIPITIKQLTKIGVNEDIASFVTSLGANLGMPGCAGMWPILLAVLAINVLNINYTLGQYLFLIVLAVVVSLGTVGVPGTATITATALFASAGLPIEIIVILAPISSIVDMIRTATNVTGASLAAILVAKSEKQIDLDKYYLNQKV</sequence>
<accession>A0A9D1XKI8</accession>
<feature type="transmembrane region" description="Helical" evidence="7">
    <location>
        <begin position="99"/>
        <end position="119"/>
    </location>
</feature>
<evidence type="ECO:0000256" key="2">
    <source>
        <dbReference type="ARBA" id="ARBA00022448"/>
    </source>
</evidence>
<name>A0A9D1XKI8_9FIRM</name>
<evidence type="ECO:0000256" key="6">
    <source>
        <dbReference type="ARBA" id="ARBA00023136"/>
    </source>
</evidence>
<feature type="transmembrane region" description="Helical" evidence="7">
    <location>
        <begin position="306"/>
        <end position="335"/>
    </location>
</feature>
<protein>
    <submittedName>
        <fullName evidence="8">Dicarboxylate/amino acid:cation symporter</fullName>
    </submittedName>
</protein>
<dbReference type="Gene3D" id="1.10.3860.10">
    <property type="entry name" value="Sodium:dicarboxylate symporter"/>
    <property type="match status" value="1"/>
</dbReference>
<dbReference type="AlphaFoldDB" id="A0A9D1XKI8"/>
<evidence type="ECO:0000256" key="3">
    <source>
        <dbReference type="ARBA" id="ARBA00022475"/>
    </source>
</evidence>
<dbReference type="PANTHER" id="PTHR42865:SF7">
    <property type="entry name" value="PROTON_GLUTAMATE-ASPARTATE SYMPORTER"/>
    <property type="match status" value="1"/>
</dbReference>